<name>A0A1X7AM28_9GAMM</name>
<keyword evidence="1" id="KW-0812">Transmembrane</keyword>
<evidence type="ECO:0000313" key="2">
    <source>
        <dbReference type="EMBL" id="SMA48912.1"/>
    </source>
</evidence>
<reference evidence="2 3" key="1">
    <citation type="submission" date="2017-03" db="EMBL/GenBank/DDBJ databases">
        <authorList>
            <person name="Afonso C.L."/>
            <person name="Miller P.J."/>
            <person name="Scott M.A."/>
            <person name="Spackman E."/>
            <person name="Goraichik I."/>
            <person name="Dimitrov K.M."/>
            <person name="Suarez D.L."/>
            <person name="Swayne D.E."/>
        </authorList>
    </citation>
    <scope>NUCLEOTIDE SEQUENCE [LARGE SCALE GENOMIC DNA]</scope>
    <source>
        <strain evidence="2">SB41UT1</strain>
    </source>
</reference>
<dbReference type="EMBL" id="FWPT01000006">
    <property type="protein sequence ID" value="SMA48912.1"/>
    <property type="molecule type" value="Genomic_DNA"/>
</dbReference>
<protein>
    <submittedName>
        <fullName evidence="2">Uncharacterized protein</fullName>
    </submittedName>
</protein>
<dbReference type="RefSeq" id="WP_087111214.1">
    <property type="nucleotide sequence ID" value="NZ_CBCSCN010000031.1"/>
</dbReference>
<feature type="transmembrane region" description="Helical" evidence="1">
    <location>
        <begin position="6"/>
        <end position="29"/>
    </location>
</feature>
<accession>A0A1X7AM28</accession>
<proteinExistence type="predicted"/>
<keyword evidence="1" id="KW-0472">Membrane</keyword>
<gene>
    <name evidence="2" type="ORF">EHSB41UT_02967</name>
</gene>
<keyword evidence="1" id="KW-1133">Transmembrane helix</keyword>
<evidence type="ECO:0000313" key="3">
    <source>
        <dbReference type="Proteomes" id="UP000196573"/>
    </source>
</evidence>
<dbReference type="AlphaFoldDB" id="A0A1X7AM28"/>
<sequence>MSEEQLTFIVAVTGIISSIAAIISAIAAWRAVVMAKRSSDKTQLIEKRQLILEIISACRDSLNFTIVCQNLYTEIKRDLKSHATITGKINHSGYLQTIEDLNSEYENIIQFSKGFEDVMSNQEFLHSSNIEDLHKKHSQVSMYQARIIALQQKMQSQHYSIKEMVTRARDRATSA</sequence>
<keyword evidence="3" id="KW-1185">Reference proteome</keyword>
<evidence type="ECO:0000256" key="1">
    <source>
        <dbReference type="SAM" id="Phobius"/>
    </source>
</evidence>
<dbReference type="Proteomes" id="UP000196573">
    <property type="component" value="Unassembled WGS sequence"/>
</dbReference>
<organism evidence="2 3">
    <name type="scientific">Parendozoicomonas haliclonae</name>
    <dbReference type="NCBI Taxonomy" id="1960125"/>
    <lineage>
        <taxon>Bacteria</taxon>
        <taxon>Pseudomonadati</taxon>
        <taxon>Pseudomonadota</taxon>
        <taxon>Gammaproteobacteria</taxon>
        <taxon>Oceanospirillales</taxon>
        <taxon>Endozoicomonadaceae</taxon>
        <taxon>Parendozoicomonas</taxon>
    </lineage>
</organism>